<accession>A0A1X2G4I2</accession>
<dbReference type="Proteomes" id="UP000242146">
    <property type="component" value="Unassembled WGS sequence"/>
</dbReference>
<dbReference type="GO" id="GO:0042285">
    <property type="term" value="F:xylosyltransferase activity"/>
    <property type="evidence" value="ECO:0007669"/>
    <property type="project" value="TreeGrafter"/>
</dbReference>
<evidence type="ECO:0000313" key="8">
    <source>
        <dbReference type="Proteomes" id="UP000242146"/>
    </source>
</evidence>
<keyword evidence="6" id="KW-0325">Glycoprotein</keyword>
<keyword evidence="4" id="KW-1133">Transmembrane helix</keyword>
<dbReference type="InterPro" id="IPR051292">
    <property type="entry name" value="Xyl/GlcA_transferase"/>
</dbReference>
<sequence length="291" mass="33736">MLDSSSSAGSISATLQIENNDGLEAGQTMQALMQIQHEFEANPTLRAHVDLHVMVQPHGTKRSRLQVGRNVARLFSRSPYVMHTPIRVLWLAPLTMDDTKRDLLDQGQVLVVPTFAFPPHRYSTEQPSFPTTREQVIEWVDADRIGLMDYHWELNGGPTNYDQWEVASEPYMVVDYDYHYGPIYITTKEDHPWCEERFEDQLPACVYATYLNGADFWVLPDTFVIRSGQEPENHLPYAERVIQDGMYKNYRIEQCAFYARQFDQLQVYNTERGTHVKQECAKALKNEKIIQ</sequence>
<dbReference type="GO" id="GO:0035269">
    <property type="term" value="P:protein O-linked glycosylation via mannose"/>
    <property type="evidence" value="ECO:0007669"/>
    <property type="project" value="TreeGrafter"/>
</dbReference>
<dbReference type="PANTHER" id="PTHR12270:SF25">
    <property type="entry name" value="GLYCOSYLTRANSFERASE-LIKE PROTEIN LARGE"/>
    <property type="match status" value="1"/>
</dbReference>
<evidence type="ECO:0000256" key="6">
    <source>
        <dbReference type="ARBA" id="ARBA00023180"/>
    </source>
</evidence>
<comment type="caution">
    <text evidence="7">The sequence shown here is derived from an EMBL/GenBank/DDBJ whole genome shotgun (WGS) entry which is preliminary data.</text>
</comment>
<gene>
    <name evidence="7" type="ORF">DM01DRAFT_257990</name>
</gene>
<dbReference type="AlphaFoldDB" id="A0A1X2G4I2"/>
<dbReference type="EMBL" id="MCGT01000046">
    <property type="protein sequence ID" value="ORX44766.1"/>
    <property type="molecule type" value="Genomic_DNA"/>
</dbReference>
<comment type="subcellular location">
    <subcellularLocation>
        <location evidence="1">Membrane</location>
        <topology evidence="1">Single-pass type II membrane protein</topology>
    </subcellularLocation>
</comment>
<protein>
    <recommendedName>
        <fullName evidence="9">Glycosyltransferase family 49 protein</fullName>
    </recommendedName>
</protein>
<dbReference type="GO" id="GO:0016020">
    <property type="term" value="C:membrane"/>
    <property type="evidence" value="ECO:0007669"/>
    <property type="project" value="UniProtKB-SubCell"/>
</dbReference>
<dbReference type="OrthoDB" id="3056235at2759"/>
<dbReference type="GO" id="GO:0015020">
    <property type="term" value="F:glucuronosyltransferase activity"/>
    <property type="evidence" value="ECO:0007669"/>
    <property type="project" value="TreeGrafter"/>
</dbReference>
<dbReference type="PANTHER" id="PTHR12270">
    <property type="entry name" value="GLYCOSYLTRANSFERASE-RELATED"/>
    <property type="match status" value="1"/>
</dbReference>
<dbReference type="Pfam" id="PF13896">
    <property type="entry name" value="Glyco_transf_49"/>
    <property type="match status" value="1"/>
</dbReference>
<evidence type="ECO:0000256" key="1">
    <source>
        <dbReference type="ARBA" id="ARBA00004606"/>
    </source>
</evidence>
<proteinExistence type="predicted"/>
<organism evidence="7 8">
    <name type="scientific">Hesseltinella vesiculosa</name>
    <dbReference type="NCBI Taxonomy" id="101127"/>
    <lineage>
        <taxon>Eukaryota</taxon>
        <taxon>Fungi</taxon>
        <taxon>Fungi incertae sedis</taxon>
        <taxon>Mucoromycota</taxon>
        <taxon>Mucoromycotina</taxon>
        <taxon>Mucoromycetes</taxon>
        <taxon>Mucorales</taxon>
        <taxon>Cunninghamellaceae</taxon>
        <taxon>Hesseltinella</taxon>
    </lineage>
</organism>
<reference evidence="7 8" key="1">
    <citation type="submission" date="2016-07" db="EMBL/GenBank/DDBJ databases">
        <title>Pervasive Adenine N6-methylation of Active Genes in Fungi.</title>
        <authorList>
            <consortium name="DOE Joint Genome Institute"/>
            <person name="Mondo S.J."/>
            <person name="Dannebaum R.O."/>
            <person name="Kuo R.C."/>
            <person name="Labutti K."/>
            <person name="Haridas S."/>
            <person name="Kuo A."/>
            <person name="Salamov A."/>
            <person name="Ahrendt S.R."/>
            <person name="Lipzen A."/>
            <person name="Sullivan W."/>
            <person name="Andreopoulos W.B."/>
            <person name="Clum A."/>
            <person name="Lindquist E."/>
            <person name="Daum C."/>
            <person name="Ramamoorthy G.K."/>
            <person name="Gryganskyi A."/>
            <person name="Culley D."/>
            <person name="Magnuson J.K."/>
            <person name="James T.Y."/>
            <person name="O'Malley M.A."/>
            <person name="Stajich J.E."/>
            <person name="Spatafora J.W."/>
            <person name="Visel A."/>
            <person name="Grigoriev I.V."/>
        </authorList>
    </citation>
    <scope>NUCLEOTIDE SEQUENCE [LARGE SCALE GENOMIC DNA]</scope>
    <source>
        <strain evidence="7 8">NRRL 3301</strain>
    </source>
</reference>
<evidence type="ECO:0008006" key="9">
    <source>
        <dbReference type="Google" id="ProtNLM"/>
    </source>
</evidence>
<evidence type="ECO:0000256" key="4">
    <source>
        <dbReference type="ARBA" id="ARBA00022989"/>
    </source>
</evidence>
<evidence type="ECO:0000313" key="7">
    <source>
        <dbReference type="EMBL" id="ORX44766.1"/>
    </source>
</evidence>
<evidence type="ECO:0000256" key="2">
    <source>
        <dbReference type="ARBA" id="ARBA00022692"/>
    </source>
</evidence>
<dbReference type="STRING" id="101127.A0A1X2G4I2"/>
<keyword evidence="8" id="KW-1185">Reference proteome</keyword>
<keyword evidence="5" id="KW-0472">Membrane</keyword>
<evidence type="ECO:0000256" key="3">
    <source>
        <dbReference type="ARBA" id="ARBA00022968"/>
    </source>
</evidence>
<evidence type="ECO:0000256" key="5">
    <source>
        <dbReference type="ARBA" id="ARBA00023136"/>
    </source>
</evidence>
<name>A0A1X2G4I2_9FUNG</name>
<keyword evidence="3" id="KW-0735">Signal-anchor</keyword>
<keyword evidence="2" id="KW-0812">Transmembrane</keyword>